<sequence length="260" mass="29558">MVSFKIDVYKANERKIIVKAPRFSFDRKVLITETTHATMHYIILIQDLEEPISTLRFDIEPIACVDKRFQITGKICVPWVRGFKRYKHLSDKTLDKGIYVNVPIPTPTGYNTSVNPVCLELFLDPPCRYKIRLVGVSMPLSNVLTQIVPVLPLSFGIVFISIACASCSGVALALASIFYFATLANTYKGYLQSWVLENLSELHTKSSNERNDKRSCNYCEGLMNLPFHTTMLLLLITMTVMNCGVTIAWMKSERYTIFFS</sequence>
<dbReference type="STRING" id="7395.A0A1A9VP50"/>
<name>A0A1A9VP50_GLOAU</name>
<keyword evidence="1" id="KW-0812">Transmembrane</keyword>
<evidence type="ECO:0000256" key="1">
    <source>
        <dbReference type="SAM" id="Phobius"/>
    </source>
</evidence>
<keyword evidence="1" id="KW-0472">Membrane</keyword>
<organism evidence="2 3">
    <name type="scientific">Glossina austeni</name>
    <name type="common">Savannah tsetse fly</name>
    <dbReference type="NCBI Taxonomy" id="7395"/>
    <lineage>
        <taxon>Eukaryota</taxon>
        <taxon>Metazoa</taxon>
        <taxon>Ecdysozoa</taxon>
        <taxon>Arthropoda</taxon>
        <taxon>Hexapoda</taxon>
        <taxon>Insecta</taxon>
        <taxon>Pterygota</taxon>
        <taxon>Neoptera</taxon>
        <taxon>Endopterygota</taxon>
        <taxon>Diptera</taxon>
        <taxon>Brachycera</taxon>
        <taxon>Muscomorpha</taxon>
        <taxon>Hippoboscoidea</taxon>
        <taxon>Glossinidae</taxon>
        <taxon>Glossina</taxon>
    </lineage>
</organism>
<feature type="transmembrane region" description="Helical" evidence="1">
    <location>
        <begin position="155"/>
        <end position="181"/>
    </location>
</feature>
<dbReference type="EnsemblMetazoa" id="GAUT043165-RA">
    <property type="protein sequence ID" value="GAUT043165-PA"/>
    <property type="gene ID" value="GAUT043165"/>
</dbReference>
<feature type="transmembrane region" description="Helical" evidence="1">
    <location>
        <begin position="231"/>
        <end position="250"/>
    </location>
</feature>
<keyword evidence="1" id="KW-1133">Transmembrane helix</keyword>
<dbReference type="Pfam" id="PF24660">
    <property type="entry name" value="PGAP1_3rd"/>
    <property type="match status" value="1"/>
</dbReference>
<evidence type="ECO:0000313" key="3">
    <source>
        <dbReference type="Proteomes" id="UP000078200"/>
    </source>
</evidence>
<accession>A0A1A9VP50</accession>
<proteinExistence type="predicted"/>
<evidence type="ECO:0000313" key="2">
    <source>
        <dbReference type="EnsemblMetazoa" id="GAUT043165-PA"/>
    </source>
</evidence>
<dbReference type="AlphaFoldDB" id="A0A1A9VP50"/>
<reference evidence="2" key="1">
    <citation type="submission" date="2020-05" db="UniProtKB">
        <authorList>
            <consortium name="EnsemblMetazoa"/>
        </authorList>
    </citation>
    <scope>IDENTIFICATION</scope>
    <source>
        <strain evidence="2">TTRI</strain>
    </source>
</reference>
<protein>
    <submittedName>
        <fullName evidence="2">Uncharacterized protein</fullName>
    </submittedName>
</protein>
<dbReference type="VEuPathDB" id="VectorBase:GAUT043165"/>
<keyword evidence="3" id="KW-1185">Reference proteome</keyword>
<dbReference type="Proteomes" id="UP000078200">
    <property type="component" value="Unassembled WGS sequence"/>
</dbReference>